<dbReference type="AlphaFoldDB" id="A0A9Q0MT89"/>
<gene>
    <name evidence="11" type="primary">allB</name>
    <name evidence="11" type="ORF">Bhyg_10286</name>
</gene>
<accession>A0A9Q0MT89</accession>
<dbReference type="Gene3D" id="2.30.40.10">
    <property type="entry name" value="Urease, subunit C, domain 1"/>
    <property type="match status" value="1"/>
</dbReference>
<feature type="domain" description="Amidohydrolase-related" evidence="10">
    <location>
        <begin position="753"/>
        <end position="1029"/>
    </location>
</feature>
<dbReference type="GO" id="GO:0005737">
    <property type="term" value="C:cytoplasm"/>
    <property type="evidence" value="ECO:0007669"/>
    <property type="project" value="TreeGrafter"/>
</dbReference>
<feature type="coiled-coil region" evidence="9">
    <location>
        <begin position="478"/>
        <end position="512"/>
    </location>
</feature>
<evidence type="ECO:0000256" key="5">
    <source>
        <dbReference type="ARBA" id="ARBA00012863"/>
    </source>
</evidence>
<dbReference type="PANTHER" id="PTHR43668">
    <property type="entry name" value="ALLANTOINASE"/>
    <property type="match status" value="1"/>
</dbReference>
<keyword evidence="9" id="KW-0175">Coiled coil</keyword>
<proteinExistence type="inferred from homology"/>
<dbReference type="EMBL" id="WJQU01000003">
    <property type="protein sequence ID" value="KAJ6637555.1"/>
    <property type="molecule type" value="Genomic_DNA"/>
</dbReference>
<comment type="pathway">
    <text evidence="2">Nitrogen metabolism; (S)-allantoin degradation; allantoate from (S)-allantoin: step 1/1.</text>
</comment>
<evidence type="ECO:0000256" key="4">
    <source>
        <dbReference type="ARBA" id="ARBA00011881"/>
    </source>
</evidence>
<keyword evidence="7" id="KW-0378">Hydrolase</keyword>
<dbReference type="PANTHER" id="PTHR43668:SF2">
    <property type="entry name" value="ALLANTOINASE"/>
    <property type="match status" value="1"/>
</dbReference>
<protein>
    <recommendedName>
        <fullName evidence="5">allantoinase</fullName>
        <ecNumber evidence="5">3.5.2.5</ecNumber>
    </recommendedName>
</protein>
<organism evidence="11 12">
    <name type="scientific">Pseudolycoriella hygida</name>
    <dbReference type="NCBI Taxonomy" id="35572"/>
    <lineage>
        <taxon>Eukaryota</taxon>
        <taxon>Metazoa</taxon>
        <taxon>Ecdysozoa</taxon>
        <taxon>Arthropoda</taxon>
        <taxon>Hexapoda</taxon>
        <taxon>Insecta</taxon>
        <taxon>Pterygota</taxon>
        <taxon>Neoptera</taxon>
        <taxon>Endopterygota</taxon>
        <taxon>Diptera</taxon>
        <taxon>Nematocera</taxon>
        <taxon>Sciaroidea</taxon>
        <taxon>Sciaridae</taxon>
        <taxon>Pseudolycoriella</taxon>
    </lineage>
</organism>
<dbReference type="SUPFAM" id="SSF51556">
    <property type="entry name" value="Metallo-dependent hydrolases"/>
    <property type="match status" value="2"/>
</dbReference>
<comment type="subunit">
    <text evidence="4">Homotetramer.</text>
</comment>
<evidence type="ECO:0000256" key="2">
    <source>
        <dbReference type="ARBA" id="ARBA00004968"/>
    </source>
</evidence>
<dbReference type="OrthoDB" id="1924787at2759"/>
<dbReference type="GO" id="GO:0000256">
    <property type="term" value="P:allantoin catabolic process"/>
    <property type="evidence" value="ECO:0007669"/>
    <property type="project" value="InterPro"/>
</dbReference>
<dbReference type="InterPro" id="IPR002195">
    <property type="entry name" value="Dihydroorotase_CS"/>
</dbReference>
<sequence length="1056" mass="120367">MDKLFLSRRMFIDDVFLSGGILVTPEGKIRSILRSQQEVNSWMYANEADETFDFGNLVLMPGLIDSHVHINEPGRKDWEGFETATKAAAAGGFTTIVDMPLQQCLHSRADAISEVKFIPATSVSLKKQKKKIIAIQKSIHNMEKTQLTALCENIDFTISGETDPTSVNNSSGEINCENAKINQSNDLVAECDENMHPNGLACEEHQSLNESLENIKKQTLQFECILTQKENVINLQRRELEVVEKEKEALKRELDASRKEKESAVVRYAMVEKNIIDLKNSNDLMNRRVRELQKEVEALTARLKFVNNEKDRAGKELKKSYNECEGLKNELINIESKFKLNQTKLKQETLAKSALEVRVNELMQQLTQISENRQQCLEIVRSEEKETEAQVILLKHSCEEKEKEKNLLAVRVTQLTADLDDVKQKFTQMSSDHEKLVGDNKVNVEKLREFEVSNDEQSREIELLTVKLAEAEIWLEDQQKVIEKNQNLLTEMAEIKENFEEQMIEINKIRSKEESLLTFIKDLTEKSVDLENKLLLSNSKSSALVLENEKIKKIYADHRQILIELEEEIVNCRQKHKDELDGMNEMICAQKQENESLREKLDYTLGDLEATKRKHSQIVKELNREVTSLREKLDPKYREVLEQPVRDEVKEPSKKALIDRIVKLQRTLARQTEKIEFLENHCAALINELKSKSNSIPPTTTAENLNIKRNVARDKIFVDVAFWGGVIPGNDNELCAMVDEGVVGFKCFLCPSGVPEFPNVNANEVEIALQKLQDTDAVLAFHAEICPSTEIDVDETQPKKYETYLKTRPPSMEVEAIQLVTDLSVKYDVRTHIVHLSTADAIPIIRQCREKTCRLTVETCHHYLSISSEEVPDASTEYKCAPPIRDHNNQKKLWQALIDGDINLVVSDHSPSTPGVKMLTCGKNRGDFLKAWGGISSVQFGLSLFWTQCQNYGMSFSDVVRLMCKAPAELCGISSRKGRIAEGYDADFCIWDPDAEFTITQDIVQFQNKANPYMGRKLKGLVHTTVVRGFPVFQDGENFQKPMGELVKKTKLADLK</sequence>
<keyword evidence="6" id="KW-0479">Metal-binding</keyword>
<dbReference type="SUPFAM" id="SSF51338">
    <property type="entry name" value="Composite domain of metallo-dependent hydrolases"/>
    <property type="match status" value="2"/>
</dbReference>
<keyword evidence="12" id="KW-1185">Reference proteome</keyword>
<feature type="coiled-coil region" evidence="9">
    <location>
        <begin position="605"/>
        <end position="695"/>
    </location>
</feature>
<dbReference type="Proteomes" id="UP001151699">
    <property type="component" value="Chromosome X"/>
</dbReference>
<evidence type="ECO:0000256" key="3">
    <source>
        <dbReference type="ARBA" id="ARBA00010368"/>
    </source>
</evidence>
<evidence type="ECO:0000313" key="11">
    <source>
        <dbReference type="EMBL" id="KAJ6637555.1"/>
    </source>
</evidence>
<dbReference type="InterPro" id="IPR050138">
    <property type="entry name" value="DHOase/Allantoinase_Hydrolase"/>
</dbReference>
<dbReference type="InterPro" id="IPR011059">
    <property type="entry name" value="Metal-dep_hydrolase_composite"/>
</dbReference>
<evidence type="ECO:0000256" key="9">
    <source>
        <dbReference type="SAM" id="Coils"/>
    </source>
</evidence>
<dbReference type="Pfam" id="PF01979">
    <property type="entry name" value="Amidohydro_1"/>
    <property type="match status" value="2"/>
</dbReference>
<evidence type="ECO:0000256" key="1">
    <source>
        <dbReference type="ARBA" id="ARBA00001947"/>
    </source>
</evidence>
<dbReference type="InterPro" id="IPR018228">
    <property type="entry name" value="DNase_TatD-rel_CS"/>
</dbReference>
<dbReference type="GO" id="GO:0006145">
    <property type="term" value="P:purine nucleobase catabolic process"/>
    <property type="evidence" value="ECO:0007669"/>
    <property type="project" value="TreeGrafter"/>
</dbReference>
<dbReference type="PROSITE" id="PS01137">
    <property type="entry name" value="TATD_1"/>
    <property type="match status" value="1"/>
</dbReference>
<dbReference type="GO" id="GO:0008270">
    <property type="term" value="F:zinc ion binding"/>
    <property type="evidence" value="ECO:0007669"/>
    <property type="project" value="InterPro"/>
</dbReference>
<dbReference type="GO" id="GO:0050897">
    <property type="term" value="F:cobalt ion binding"/>
    <property type="evidence" value="ECO:0007669"/>
    <property type="project" value="InterPro"/>
</dbReference>
<evidence type="ECO:0000313" key="12">
    <source>
        <dbReference type="Proteomes" id="UP001151699"/>
    </source>
</evidence>
<name>A0A9Q0MT89_9DIPT</name>
<dbReference type="Gene3D" id="3.20.20.140">
    <property type="entry name" value="Metal-dependent hydrolases"/>
    <property type="match status" value="2"/>
</dbReference>
<comment type="cofactor">
    <cofactor evidence="1">
        <name>Zn(2+)</name>
        <dbReference type="ChEBI" id="CHEBI:29105"/>
    </cofactor>
</comment>
<keyword evidence="8" id="KW-0862">Zinc</keyword>
<dbReference type="InterPro" id="IPR006680">
    <property type="entry name" value="Amidohydro-rel"/>
</dbReference>
<comment type="caution">
    <text evidence="11">The sequence shown here is derived from an EMBL/GenBank/DDBJ whole genome shotgun (WGS) entry which is preliminary data.</text>
</comment>
<evidence type="ECO:0000256" key="8">
    <source>
        <dbReference type="ARBA" id="ARBA00022833"/>
    </source>
</evidence>
<dbReference type="EC" id="3.5.2.5" evidence="5"/>
<evidence type="ECO:0000256" key="6">
    <source>
        <dbReference type="ARBA" id="ARBA00022723"/>
    </source>
</evidence>
<evidence type="ECO:0000259" key="10">
    <source>
        <dbReference type="Pfam" id="PF01979"/>
    </source>
</evidence>
<reference evidence="11" key="1">
    <citation type="submission" date="2022-07" db="EMBL/GenBank/DDBJ databases">
        <authorList>
            <person name="Trinca V."/>
            <person name="Uliana J.V.C."/>
            <person name="Torres T.T."/>
            <person name="Ward R.J."/>
            <person name="Monesi N."/>
        </authorList>
    </citation>
    <scope>NUCLEOTIDE SEQUENCE</scope>
    <source>
        <strain evidence="11">HSMRA1968</strain>
        <tissue evidence="11">Whole embryos</tissue>
    </source>
</reference>
<dbReference type="GO" id="GO:0004038">
    <property type="term" value="F:allantoinase activity"/>
    <property type="evidence" value="ECO:0007669"/>
    <property type="project" value="UniProtKB-EC"/>
</dbReference>
<dbReference type="InterPro" id="IPR017593">
    <property type="entry name" value="Allantoinase"/>
</dbReference>
<feature type="coiled-coil region" evidence="9">
    <location>
        <begin position="226"/>
        <end position="372"/>
    </location>
</feature>
<dbReference type="PROSITE" id="PS00482">
    <property type="entry name" value="DIHYDROOROTASE_1"/>
    <property type="match status" value="1"/>
</dbReference>
<dbReference type="InterPro" id="IPR032466">
    <property type="entry name" value="Metal_Hydrolase"/>
</dbReference>
<feature type="coiled-coil region" evidence="9">
    <location>
        <begin position="548"/>
        <end position="575"/>
    </location>
</feature>
<comment type="similarity">
    <text evidence="3">Belongs to the metallo-dependent hydrolases superfamily. Allantoinase family.</text>
</comment>
<dbReference type="NCBIfam" id="TIGR03178">
    <property type="entry name" value="allantoinase"/>
    <property type="match status" value="1"/>
</dbReference>
<evidence type="ECO:0000256" key="7">
    <source>
        <dbReference type="ARBA" id="ARBA00022801"/>
    </source>
</evidence>
<feature type="domain" description="Amidohydrolase-related" evidence="10">
    <location>
        <begin position="58"/>
        <end position="132"/>
    </location>
</feature>